<organism evidence="3 4">
    <name type="scientific">Solanum verrucosum</name>
    <dbReference type="NCBI Taxonomy" id="315347"/>
    <lineage>
        <taxon>Eukaryota</taxon>
        <taxon>Viridiplantae</taxon>
        <taxon>Streptophyta</taxon>
        <taxon>Embryophyta</taxon>
        <taxon>Tracheophyta</taxon>
        <taxon>Spermatophyta</taxon>
        <taxon>Magnoliopsida</taxon>
        <taxon>eudicotyledons</taxon>
        <taxon>Gunneridae</taxon>
        <taxon>Pentapetalae</taxon>
        <taxon>asterids</taxon>
        <taxon>lamiids</taxon>
        <taxon>Solanales</taxon>
        <taxon>Solanaceae</taxon>
        <taxon>Solanoideae</taxon>
        <taxon>Solaneae</taxon>
        <taxon>Solanum</taxon>
    </lineage>
</organism>
<reference evidence="3" key="1">
    <citation type="submission" date="2023-08" db="EMBL/GenBank/DDBJ databases">
        <title>A de novo genome assembly of Solanum verrucosum Schlechtendal, a Mexican diploid species geographically isolated from the other diploid A-genome species in potato relatives.</title>
        <authorList>
            <person name="Hosaka K."/>
        </authorList>
    </citation>
    <scope>NUCLEOTIDE SEQUENCE</scope>
    <source>
        <tissue evidence="3">Young leaves</tissue>
    </source>
</reference>
<evidence type="ECO:0008006" key="5">
    <source>
        <dbReference type="Google" id="ProtNLM"/>
    </source>
</evidence>
<feature type="domain" description="Reverse transcriptase zinc-binding" evidence="2">
    <location>
        <begin position="263"/>
        <end position="347"/>
    </location>
</feature>
<evidence type="ECO:0000259" key="2">
    <source>
        <dbReference type="Pfam" id="PF13966"/>
    </source>
</evidence>
<dbReference type="Pfam" id="PF13966">
    <property type="entry name" value="zf-RVT"/>
    <property type="match status" value="1"/>
</dbReference>
<proteinExistence type="predicted"/>
<accession>A0AAF0QD41</accession>
<keyword evidence="4" id="KW-1185">Reference proteome</keyword>
<dbReference type="PANTHER" id="PTHR33116:SF66">
    <property type="entry name" value="REVERSE TRANSCRIPTASE ZINC-BINDING DOMAIN-CONTAINING PROTEIN"/>
    <property type="match status" value="1"/>
</dbReference>
<dbReference type="InterPro" id="IPR000477">
    <property type="entry name" value="RT_dom"/>
</dbReference>
<dbReference type="PANTHER" id="PTHR33116">
    <property type="entry name" value="REVERSE TRANSCRIPTASE ZINC-BINDING DOMAIN-CONTAINING PROTEIN-RELATED-RELATED"/>
    <property type="match status" value="1"/>
</dbReference>
<name>A0AAF0QD41_SOLVR</name>
<gene>
    <name evidence="3" type="ORF">MTR67_014072</name>
</gene>
<protein>
    <recommendedName>
        <fullName evidence="5">Reverse transcriptase domain-containing protein</fullName>
    </recommendedName>
</protein>
<dbReference type="EMBL" id="CP133614">
    <property type="protein sequence ID" value="WMV20687.1"/>
    <property type="molecule type" value="Genomic_DNA"/>
</dbReference>
<evidence type="ECO:0000259" key="1">
    <source>
        <dbReference type="Pfam" id="PF00078"/>
    </source>
</evidence>
<evidence type="ECO:0000313" key="3">
    <source>
        <dbReference type="EMBL" id="WMV20687.1"/>
    </source>
</evidence>
<dbReference type="Pfam" id="PF00078">
    <property type="entry name" value="RVT_1"/>
    <property type="match status" value="1"/>
</dbReference>
<dbReference type="AlphaFoldDB" id="A0AAF0QD41"/>
<sequence>MHGESGYEEAYAFLEWTFLEQILGEIQMSAIIIKWIMQCITTVTYSIQVNGHNTTPFKAKRGVRQGDPMSPYLFVIAMDYLTRIQKTLQTNPEFHYYPRCKRQKTVQLSFADDQLMFCRERAQLIKNVLYAIQMFWSQIFALPKKIIQAVKTICRRFLWTINTEISKKALVGWDKLCWPKTSGGLNFLDIYKWNKAAVGKLLWNLCKNKKLWVVWIHSYYGQNGVWNIQAKQASWVVQKILKASKHLQEAGLTEVNMRSMTQYSISKVYMQMRGTKEKVGWRSLVWTNYGALKWIFIMYLVVQRRLATNDRLAKWRVMQDLLCHLCQLVNEDHDHIFFQCDYAAEIWRSILQWQEIRRNVMNWTEEVQWEMQYMKGKTSRALMYIMAMSNVVYHIWLERNARIFKQ</sequence>
<dbReference type="InterPro" id="IPR026960">
    <property type="entry name" value="RVT-Znf"/>
</dbReference>
<dbReference type="Proteomes" id="UP001234989">
    <property type="component" value="Chromosome 3"/>
</dbReference>
<evidence type="ECO:0000313" key="4">
    <source>
        <dbReference type="Proteomes" id="UP001234989"/>
    </source>
</evidence>
<feature type="domain" description="Reverse transcriptase" evidence="1">
    <location>
        <begin position="10"/>
        <end position="133"/>
    </location>
</feature>